<dbReference type="Proteomes" id="UP000663833">
    <property type="component" value="Unassembled WGS sequence"/>
</dbReference>
<accession>A0A817VAG2</accession>
<evidence type="ECO:0000313" key="1">
    <source>
        <dbReference type="EMBL" id="CAF3336828.1"/>
    </source>
</evidence>
<proteinExistence type="predicted"/>
<sequence>MSKIHSLSFVNYVQPNNDDDAQQYVAYLSNIVHFPNETKINFETIVGTAGSADILFILQACPNVIDLKISPFITQDLVTIIVERFLSLTDIEVQVASFKYFTSAIDILLSHQQNLSYLNICYSTPPIFHQSFSRNDIIDKRRQAFGFKIIDEDKVTVSRREGFIQIRLS</sequence>
<protein>
    <submittedName>
        <fullName evidence="1">Uncharacterized protein</fullName>
    </submittedName>
</protein>
<evidence type="ECO:0000313" key="2">
    <source>
        <dbReference type="Proteomes" id="UP000663833"/>
    </source>
</evidence>
<organism evidence="1 2">
    <name type="scientific">Rotaria socialis</name>
    <dbReference type="NCBI Taxonomy" id="392032"/>
    <lineage>
        <taxon>Eukaryota</taxon>
        <taxon>Metazoa</taxon>
        <taxon>Spiralia</taxon>
        <taxon>Gnathifera</taxon>
        <taxon>Rotifera</taxon>
        <taxon>Eurotatoria</taxon>
        <taxon>Bdelloidea</taxon>
        <taxon>Philodinida</taxon>
        <taxon>Philodinidae</taxon>
        <taxon>Rotaria</taxon>
    </lineage>
</organism>
<dbReference type="AlphaFoldDB" id="A0A817VAG2"/>
<reference evidence="1" key="1">
    <citation type="submission" date="2021-02" db="EMBL/GenBank/DDBJ databases">
        <authorList>
            <person name="Nowell W R."/>
        </authorList>
    </citation>
    <scope>NUCLEOTIDE SEQUENCE</scope>
</reference>
<dbReference type="EMBL" id="CAJNYD010001414">
    <property type="protein sequence ID" value="CAF3336828.1"/>
    <property type="molecule type" value="Genomic_DNA"/>
</dbReference>
<comment type="caution">
    <text evidence="1">The sequence shown here is derived from an EMBL/GenBank/DDBJ whole genome shotgun (WGS) entry which is preliminary data.</text>
</comment>
<gene>
    <name evidence="1" type="ORF">LUA448_LOCUS11757</name>
</gene>
<name>A0A817VAG2_9BILA</name>